<comment type="similarity">
    <text evidence="3">Belongs to the FdhD family.</text>
</comment>
<proteinExistence type="inferred from homology"/>
<dbReference type="HAMAP" id="MF_00187">
    <property type="entry name" value="FdhD"/>
    <property type="match status" value="1"/>
</dbReference>
<keyword evidence="1 3" id="KW-0963">Cytoplasm</keyword>
<dbReference type="GO" id="GO:0005737">
    <property type="term" value="C:cytoplasm"/>
    <property type="evidence" value="ECO:0007669"/>
    <property type="project" value="UniProtKB-SubCell"/>
</dbReference>
<dbReference type="PANTHER" id="PTHR30592:SF1">
    <property type="entry name" value="SULFUR CARRIER PROTEIN FDHD"/>
    <property type="match status" value="1"/>
</dbReference>
<dbReference type="Proteomes" id="UP000184231">
    <property type="component" value="Unassembled WGS sequence"/>
</dbReference>
<comment type="function">
    <text evidence="3">Required for formate dehydrogenase (FDH) activity. Acts as a sulfur carrier protein that transfers sulfur from IscS to the molybdenum cofactor prior to its insertion into FDH.</text>
</comment>
<dbReference type="GO" id="GO:0016783">
    <property type="term" value="F:sulfurtransferase activity"/>
    <property type="evidence" value="ECO:0007669"/>
    <property type="project" value="InterPro"/>
</dbReference>
<dbReference type="Pfam" id="PF02634">
    <property type="entry name" value="FdhD-NarQ"/>
    <property type="match status" value="1"/>
</dbReference>
<comment type="caution">
    <text evidence="3">Lacks conserved residue(s) required for the propagation of feature annotation.</text>
</comment>
<reference evidence="4 5" key="1">
    <citation type="submission" date="2016-11" db="EMBL/GenBank/DDBJ databases">
        <authorList>
            <person name="Jaros S."/>
            <person name="Januszkiewicz K."/>
            <person name="Wedrychowicz H."/>
        </authorList>
    </citation>
    <scope>NUCLEOTIDE SEQUENCE [LARGE SCALE GENOMIC DNA]</scope>
    <source>
        <strain evidence="4 5">CGMCC 1.8863</strain>
    </source>
</reference>
<dbReference type="NCBIfam" id="TIGR00129">
    <property type="entry name" value="fdhD_narQ"/>
    <property type="match status" value="1"/>
</dbReference>
<dbReference type="InterPro" id="IPR016193">
    <property type="entry name" value="Cytidine_deaminase-like"/>
</dbReference>
<dbReference type="RefSeq" id="WP_072765296.1">
    <property type="nucleotide sequence ID" value="NZ_FQYX01000024.1"/>
</dbReference>
<protein>
    <recommendedName>
        <fullName evidence="3">Sulfur carrier protein FdhD</fullName>
    </recommendedName>
</protein>
<dbReference type="AlphaFoldDB" id="A0A1M6K488"/>
<dbReference type="OrthoDB" id="9782042at2"/>
<dbReference type="Gene3D" id="3.10.20.10">
    <property type="match status" value="1"/>
</dbReference>
<name>A0A1M6K488_9FLAO</name>
<dbReference type="STRING" id="558155.SAMN04487911_12440"/>
<comment type="subcellular location">
    <subcellularLocation>
        <location evidence="3">Cytoplasm</location>
    </subcellularLocation>
</comment>
<feature type="active site" description="Cysteine persulfide intermediate" evidence="3">
    <location>
        <position position="118"/>
    </location>
</feature>
<sequence>MDKDTKKSTLKKQIIKIKGETIEEVDDFLAVEDPLEISLSILDASPKVTHKNISITMRTPGSDKELALGFLFTEGIASSKQQVAKVDTTPNTTHVFLNTSEKLNLSSLDRHFYTSSSCGVCGKASLDAIKTVCRLPSTPGSFQIEPHAIKTFPSILKQKQAIFKNTGGLHAAAIFNTNGTFICLKEDVGRHNALDKLIGHFFLKDQLPLDQHLLLLSGRASFELIQKAAMAGIHFIMAVGAPSSLAVEMAKEHHITLIGFLNESRYNIYSGADRIKL</sequence>
<evidence type="ECO:0000256" key="2">
    <source>
        <dbReference type="ARBA" id="ARBA00023150"/>
    </source>
</evidence>
<dbReference type="InterPro" id="IPR003786">
    <property type="entry name" value="FdhD"/>
</dbReference>
<accession>A0A1M6K488</accession>
<keyword evidence="2 3" id="KW-0501">Molybdenum cofactor biosynthesis</keyword>
<keyword evidence="5" id="KW-1185">Reference proteome</keyword>
<dbReference type="SUPFAM" id="SSF53927">
    <property type="entry name" value="Cytidine deaminase-like"/>
    <property type="match status" value="1"/>
</dbReference>
<gene>
    <name evidence="3" type="primary">fdhD</name>
    <name evidence="4" type="ORF">SAMN04487911_12440</name>
</gene>
<evidence type="ECO:0000313" key="4">
    <source>
        <dbReference type="EMBL" id="SHJ53748.1"/>
    </source>
</evidence>
<evidence type="ECO:0000256" key="3">
    <source>
        <dbReference type="HAMAP-Rule" id="MF_00187"/>
    </source>
</evidence>
<evidence type="ECO:0000313" key="5">
    <source>
        <dbReference type="Proteomes" id="UP000184231"/>
    </source>
</evidence>
<dbReference type="PIRSF" id="PIRSF015626">
    <property type="entry name" value="FdhD"/>
    <property type="match status" value="1"/>
</dbReference>
<dbReference type="GO" id="GO:0097163">
    <property type="term" value="F:sulfur carrier activity"/>
    <property type="evidence" value="ECO:0007669"/>
    <property type="project" value="UniProtKB-UniRule"/>
</dbReference>
<dbReference type="GO" id="GO:0006777">
    <property type="term" value="P:Mo-molybdopterin cofactor biosynthetic process"/>
    <property type="evidence" value="ECO:0007669"/>
    <property type="project" value="UniProtKB-UniRule"/>
</dbReference>
<dbReference type="Gene3D" id="3.40.140.10">
    <property type="entry name" value="Cytidine Deaminase, domain 2"/>
    <property type="match status" value="1"/>
</dbReference>
<evidence type="ECO:0000256" key="1">
    <source>
        <dbReference type="ARBA" id="ARBA00022490"/>
    </source>
</evidence>
<dbReference type="EMBL" id="FQYX01000024">
    <property type="protein sequence ID" value="SHJ53748.1"/>
    <property type="molecule type" value="Genomic_DNA"/>
</dbReference>
<organism evidence="4 5">
    <name type="scientific">Arenibacter nanhaiticus</name>
    <dbReference type="NCBI Taxonomy" id="558155"/>
    <lineage>
        <taxon>Bacteria</taxon>
        <taxon>Pseudomonadati</taxon>
        <taxon>Bacteroidota</taxon>
        <taxon>Flavobacteriia</taxon>
        <taxon>Flavobacteriales</taxon>
        <taxon>Flavobacteriaceae</taxon>
        <taxon>Arenibacter</taxon>
    </lineage>
</organism>
<dbReference type="PANTHER" id="PTHR30592">
    <property type="entry name" value="FORMATE DEHYDROGENASE"/>
    <property type="match status" value="1"/>
</dbReference>